<gene>
    <name evidence="6" type="ORF">SASPL_142958</name>
</gene>
<dbReference type="Pfam" id="PF00999">
    <property type="entry name" value="Na_H_Exchanger"/>
    <property type="match status" value="1"/>
</dbReference>
<dbReference type="GO" id="GO:0015297">
    <property type="term" value="F:antiporter activity"/>
    <property type="evidence" value="ECO:0007669"/>
    <property type="project" value="InterPro"/>
</dbReference>
<evidence type="ECO:0000313" key="7">
    <source>
        <dbReference type="Proteomes" id="UP000298416"/>
    </source>
</evidence>
<reference evidence="6" key="1">
    <citation type="submission" date="2018-01" db="EMBL/GenBank/DDBJ databases">
        <authorList>
            <person name="Mao J.F."/>
        </authorList>
    </citation>
    <scope>NUCLEOTIDE SEQUENCE</scope>
    <source>
        <strain evidence="6">Huo1</strain>
        <tissue evidence="6">Leaf</tissue>
    </source>
</reference>
<comment type="subcellular location">
    <subcellularLocation>
        <location evidence="1">Membrane</location>
        <topology evidence="1">Multi-pass membrane protein</topology>
    </subcellularLocation>
</comment>
<reference evidence="6" key="2">
    <citation type="submission" date="2020-08" db="EMBL/GenBank/DDBJ databases">
        <title>Plant Genome Project.</title>
        <authorList>
            <person name="Zhang R.-G."/>
        </authorList>
    </citation>
    <scope>NUCLEOTIDE SEQUENCE</scope>
    <source>
        <strain evidence="6">Huo1</strain>
        <tissue evidence="6">Leaf</tissue>
    </source>
</reference>
<proteinExistence type="predicted"/>
<organism evidence="6">
    <name type="scientific">Salvia splendens</name>
    <name type="common">Scarlet sage</name>
    <dbReference type="NCBI Taxonomy" id="180675"/>
    <lineage>
        <taxon>Eukaryota</taxon>
        <taxon>Viridiplantae</taxon>
        <taxon>Streptophyta</taxon>
        <taxon>Embryophyta</taxon>
        <taxon>Tracheophyta</taxon>
        <taxon>Spermatophyta</taxon>
        <taxon>Magnoliopsida</taxon>
        <taxon>eudicotyledons</taxon>
        <taxon>Gunneridae</taxon>
        <taxon>Pentapetalae</taxon>
        <taxon>asterids</taxon>
        <taxon>lamiids</taxon>
        <taxon>Lamiales</taxon>
        <taxon>Lamiaceae</taxon>
        <taxon>Nepetoideae</taxon>
        <taxon>Mentheae</taxon>
        <taxon>Salviinae</taxon>
        <taxon>Salvia</taxon>
        <taxon>Salvia subgen. Calosphace</taxon>
        <taxon>core Calosphace</taxon>
    </lineage>
</organism>
<keyword evidence="3" id="KW-1133">Transmembrane helix</keyword>
<dbReference type="Proteomes" id="UP000298416">
    <property type="component" value="Unassembled WGS sequence"/>
</dbReference>
<comment type="caution">
    <text evidence="6">The sequence shown here is derived from an EMBL/GenBank/DDBJ whole genome shotgun (WGS) entry which is preliminary data.</text>
</comment>
<dbReference type="GO" id="GO:1902600">
    <property type="term" value="P:proton transmembrane transport"/>
    <property type="evidence" value="ECO:0007669"/>
    <property type="project" value="InterPro"/>
</dbReference>
<dbReference type="AlphaFoldDB" id="A0A8X8WL95"/>
<sequence>MASMSACGTASLRLTVLEEDSASEVLFVGISLVLGIACRQALGGTRVPYTVALLVLGIARLRLGKIGDGIRLWANIHPELLLVVFLPALLFESSFSMEVHQIKVCRNSSLFCIFAFL</sequence>
<protein>
    <recommendedName>
        <fullName evidence="5">Cation/H+ exchanger transmembrane domain-containing protein</fullName>
    </recommendedName>
</protein>
<dbReference type="GO" id="GO:0016020">
    <property type="term" value="C:membrane"/>
    <property type="evidence" value="ECO:0007669"/>
    <property type="project" value="UniProtKB-SubCell"/>
</dbReference>
<dbReference type="InterPro" id="IPR006153">
    <property type="entry name" value="Cation/H_exchanger_TM"/>
</dbReference>
<keyword evidence="7" id="KW-1185">Reference proteome</keyword>
<dbReference type="EMBL" id="PNBA02000016">
    <property type="protein sequence ID" value="KAG6396801.1"/>
    <property type="molecule type" value="Genomic_DNA"/>
</dbReference>
<evidence type="ECO:0000256" key="2">
    <source>
        <dbReference type="ARBA" id="ARBA00022692"/>
    </source>
</evidence>
<keyword evidence="4" id="KW-0472">Membrane</keyword>
<keyword evidence="2" id="KW-0812">Transmembrane</keyword>
<accession>A0A8X8WL95</accession>
<name>A0A8X8WL95_SALSN</name>
<evidence type="ECO:0000256" key="4">
    <source>
        <dbReference type="ARBA" id="ARBA00023136"/>
    </source>
</evidence>
<evidence type="ECO:0000256" key="1">
    <source>
        <dbReference type="ARBA" id="ARBA00004141"/>
    </source>
</evidence>
<evidence type="ECO:0000259" key="5">
    <source>
        <dbReference type="Pfam" id="PF00999"/>
    </source>
</evidence>
<evidence type="ECO:0000313" key="6">
    <source>
        <dbReference type="EMBL" id="KAG6396801.1"/>
    </source>
</evidence>
<evidence type="ECO:0000256" key="3">
    <source>
        <dbReference type="ARBA" id="ARBA00022989"/>
    </source>
</evidence>
<feature type="domain" description="Cation/H+ exchanger transmembrane" evidence="5">
    <location>
        <begin position="39"/>
        <end position="112"/>
    </location>
</feature>